<protein>
    <submittedName>
        <fullName evidence="2">Uncharacterized protein</fullName>
    </submittedName>
</protein>
<dbReference type="EMBL" id="QGKX02001347">
    <property type="protein sequence ID" value="KAF3525161.1"/>
    <property type="molecule type" value="Genomic_DNA"/>
</dbReference>
<proteinExistence type="predicted"/>
<organism evidence="2 3">
    <name type="scientific">Brassica cretica</name>
    <name type="common">Mustard</name>
    <dbReference type="NCBI Taxonomy" id="69181"/>
    <lineage>
        <taxon>Eukaryota</taxon>
        <taxon>Viridiplantae</taxon>
        <taxon>Streptophyta</taxon>
        <taxon>Embryophyta</taxon>
        <taxon>Tracheophyta</taxon>
        <taxon>Spermatophyta</taxon>
        <taxon>Magnoliopsida</taxon>
        <taxon>eudicotyledons</taxon>
        <taxon>Gunneridae</taxon>
        <taxon>Pentapetalae</taxon>
        <taxon>rosids</taxon>
        <taxon>malvids</taxon>
        <taxon>Brassicales</taxon>
        <taxon>Brassicaceae</taxon>
        <taxon>Brassiceae</taxon>
        <taxon>Brassica</taxon>
    </lineage>
</organism>
<reference evidence="2" key="1">
    <citation type="submission" date="2019-12" db="EMBL/GenBank/DDBJ databases">
        <title>Genome sequencing and annotation of Brassica cretica.</title>
        <authorList>
            <person name="Studholme D.J."/>
            <person name="Sarris P."/>
        </authorList>
    </citation>
    <scope>NUCLEOTIDE SEQUENCE</scope>
    <source>
        <strain evidence="2">PFS-109/04</strain>
        <tissue evidence="2">Leaf</tissue>
    </source>
</reference>
<evidence type="ECO:0000313" key="2">
    <source>
        <dbReference type="EMBL" id="KAF3525161.1"/>
    </source>
</evidence>
<feature type="region of interest" description="Disordered" evidence="1">
    <location>
        <begin position="114"/>
        <end position="153"/>
    </location>
</feature>
<name>A0A8S9PZQ9_BRACR</name>
<gene>
    <name evidence="2" type="ORF">F2Q69_00047366</name>
</gene>
<comment type="caution">
    <text evidence="2">The sequence shown here is derived from an EMBL/GenBank/DDBJ whole genome shotgun (WGS) entry which is preliminary data.</text>
</comment>
<accession>A0A8S9PZQ9</accession>
<evidence type="ECO:0000256" key="1">
    <source>
        <dbReference type="SAM" id="MobiDB-lite"/>
    </source>
</evidence>
<evidence type="ECO:0000313" key="3">
    <source>
        <dbReference type="Proteomes" id="UP000712600"/>
    </source>
</evidence>
<sequence>MEVVVNTVVEEQREEVEVEKEDNTALKEGNETVDDANNWARVSPAKVGRSPVRPDQRKYTEDFQISASKVLVLSVEDGEEGEIMEERLQVSAVEIPKTNPEKYEDEGMSLVEEKPTQLNEDENLWLRLKAPPVDERDGDDDAHEDGEAAKSNR</sequence>
<dbReference type="Proteomes" id="UP000712600">
    <property type="component" value="Unassembled WGS sequence"/>
</dbReference>
<dbReference type="AlphaFoldDB" id="A0A8S9PZQ9"/>